<keyword evidence="1" id="KW-0677">Repeat</keyword>
<dbReference type="PROSITE" id="PS00871">
    <property type="entry name" value="CLPAB_2"/>
    <property type="match status" value="1"/>
</dbReference>
<keyword evidence="2" id="KW-0547">Nucleotide-binding</keyword>
<dbReference type="RefSeq" id="XP_042918697.1">
    <property type="nucleotide sequence ID" value="XM_043068602.1"/>
</dbReference>
<dbReference type="Pfam" id="PF10431">
    <property type="entry name" value="ClpB_D2-small"/>
    <property type="match status" value="1"/>
</dbReference>
<feature type="region of interest" description="Disordered" evidence="6">
    <location>
        <begin position="478"/>
        <end position="525"/>
    </location>
</feature>
<reference evidence="10 11" key="1">
    <citation type="journal article" date="2007" name="Science">
        <title>The Chlamydomonas genome reveals the evolution of key animal and plant functions.</title>
        <authorList>
            <person name="Merchant S.S."/>
            <person name="Prochnik S.E."/>
            <person name="Vallon O."/>
            <person name="Harris E.H."/>
            <person name="Karpowicz S.J."/>
            <person name="Witman G.B."/>
            <person name="Terry A."/>
            <person name="Salamov A."/>
            <person name="Fritz-Laylin L.K."/>
            <person name="Marechal-Drouard L."/>
            <person name="Marshall W.F."/>
            <person name="Qu L.H."/>
            <person name="Nelson D.R."/>
            <person name="Sanderfoot A.A."/>
            <person name="Spalding M.H."/>
            <person name="Kapitonov V.V."/>
            <person name="Ren Q."/>
            <person name="Ferris P."/>
            <person name="Lindquist E."/>
            <person name="Shapiro H."/>
            <person name="Lucas S.M."/>
            <person name="Grimwood J."/>
            <person name="Schmutz J."/>
            <person name="Cardol P."/>
            <person name="Cerutti H."/>
            <person name="Chanfreau G."/>
            <person name="Chen C.L."/>
            <person name="Cognat V."/>
            <person name="Croft M.T."/>
            <person name="Dent R."/>
            <person name="Dutcher S."/>
            <person name="Fernandez E."/>
            <person name="Fukuzawa H."/>
            <person name="Gonzalez-Ballester D."/>
            <person name="Gonzalez-Halphen D."/>
            <person name="Hallmann A."/>
            <person name="Hanikenne M."/>
            <person name="Hippler M."/>
            <person name="Inwood W."/>
            <person name="Jabbari K."/>
            <person name="Kalanon M."/>
            <person name="Kuras R."/>
            <person name="Lefebvre P.A."/>
            <person name="Lemaire S.D."/>
            <person name="Lobanov A.V."/>
            <person name="Lohr M."/>
            <person name="Manuell A."/>
            <person name="Meier I."/>
            <person name="Mets L."/>
            <person name="Mittag M."/>
            <person name="Mittelmeier T."/>
            <person name="Moroney J.V."/>
            <person name="Moseley J."/>
            <person name="Napoli C."/>
            <person name="Nedelcu A.M."/>
            <person name="Niyogi K."/>
            <person name="Novoselov S.V."/>
            <person name="Paulsen I.T."/>
            <person name="Pazour G."/>
            <person name="Purton S."/>
            <person name="Ral J.P."/>
            <person name="Riano-Pachon D.M."/>
            <person name="Riekhof W."/>
            <person name="Rymarquis L."/>
            <person name="Schroda M."/>
            <person name="Stern D."/>
            <person name="Umen J."/>
            <person name="Willows R."/>
            <person name="Wilson N."/>
            <person name="Zimmer S.L."/>
            <person name="Allmer J."/>
            <person name="Balk J."/>
            <person name="Bisova K."/>
            <person name="Chen C.J."/>
            <person name="Elias M."/>
            <person name="Gendler K."/>
            <person name="Hauser C."/>
            <person name="Lamb M.R."/>
            <person name="Ledford H."/>
            <person name="Long J.C."/>
            <person name="Minagawa J."/>
            <person name="Page M.D."/>
            <person name="Pan J."/>
            <person name="Pootakham W."/>
            <person name="Roje S."/>
            <person name="Rose A."/>
            <person name="Stahlberg E."/>
            <person name="Terauchi A.M."/>
            <person name="Yang P."/>
            <person name="Ball S."/>
            <person name="Bowler C."/>
            <person name="Dieckmann C.L."/>
            <person name="Gladyshev V.N."/>
            <person name="Green P."/>
            <person name="Jorgensen R."/>
            <person name="Mayfield S."/>
            <person name="Mueller-Roeber B."/>
            <person name="Rajamani S."/>
            <person name="Sayre R.T."/>
            <person name="Brokstein P."/>
            <person name="Dubchak I."/>
            <person name="Goodstein D."/>
            <person name="Hornick L."/>
            <person name="Huang Y.W."/>
            <person name="Jhaveri J."/>
            <person name="Luo Y."/>
            <person name="Martinez D."/>
            <person name="Ngau W.C."/>
            <person name="Otillar B."/>
            <person name="Poliakov A."/>
            <person name="Porter A."/>
            <person name="Szajkowski L."/>
            <person name="Werner G."/>
            <person name="Zhou K."/>
            <person name="Grigoriev I.V."/>
            <person name="Rokhsar D.S."/>
            <person name="Grossman A.R."/>
        </authorList>
    </citation>
    <scope>NUCLEOTIDE SEQUENCE [LARGE SCALE GENOMIC DNA]</scope>
    <source>
        <strain evidence="11">CC-503</strain>
    </source>
</reference>
<dbReference type="Pfam" id="PF17871">
    <property type="entry name" value="AAA_lid_9"/>
    <property type="match status" value="1"/>
</dbReference>
<feature type="compositionally biased region" description="Gly residues" evidence="6">
    <location>
        <begin position="496"/>
        <end position="516"/>
    </location>
</feature>
<dbReference type="Gene3D" id="3.40.50.300">
    <property type="entry name" value="P-loop containing nucleotide triphosphate hydrolases"/>
    <property type="match status" value="3"/>
</dbReference>
<evidence type="ECO:0000256" key="4">
    <source>
        <dbReference type="ARBA" id="ARBA00023186"/>
    </source>
</evidence>
<dbReference type="Gramene" id="PNW75601">
    <property type="protein sequence ID" value="PNW75601"/>
    <property type="gene ID" value="CHLRE_12g533351v5"/>
</dbReference>
<feature type="region of interest" description="Disordered" evidence="6">
    <location>
        <begin position="80"/>
        <end position="107"/>
    </location>
</feature>
<dbReference type="EMBL" id="CM008973">
    <property type="protein sequence ID" value="PNW75601.1"/>
    <property type="molecule type" value="Genomic_DNA"/>
</dbReference>
<evidence type="ECO:0000256" key="1">
    <source>
        <dbReference type="ARBA" id="ARBA00022737"/>
    </source>
</evidence>
<dbReference type="OrthoDB" id="47330at2759"/>
<dbReference type="SMART" id="SM01086">
    <property type="entry name" value="ClpB_D2-small"/>
    <property type="match status" value="1"/>
</dbReference>
<dbReference type="AlphaFoldDB" id="A0A2K3D4Y8"/>
<dbReference type="GO" id="GO:0034605">
    <property type="term" value="P:cellular response to heat"/>
    <property type="evidence" value="ECO:0000318"/>
    <property type="project" value="GO_Central"/>
</dbReference>
<feature type="compositionally biased region" description="Acidic residues" evidence="6">
    <location>
        <begin position="478"/>
        <end position="494"/>
    </location>
</feature>
<evidence type="ECO:0000313" key="10">
    <source>
        <dbReference type="EMBL" id="PNW75601.1"/>
    </source>
</evidence>
<dbReference type="CDD" id="cd19499">
    <property type="entry name" value="RecA-like_ClpB_Hsp104-like"/>
    <property type="match status" value="1"/>
</dbReference>
<keyword evidence="11" id="KW-1185">Reference proteome</keyword>
<keyword evidence="3" id="KW-0067">ATP-binding</keyword>
<dbReference type="InterPro" id="IPR019489">
    <property type="entry name" value="Clp_ATPase_C"/>
</dbReference>
<dbReference type="GO" id="GO:0005524">
    <property type="term" value="F:ATP binding"/>
    <property type="evidence" value="ECO:0007669"/>
    <property type="project" value="UniProtKB-KW"/>
</dbReference>
<dbReference type="Pfam" id="PF00004">
    <property type="entry name" value="AAA"/>
    <property type="match status" value="1"/>
</dbReference>
<feature type="domain" description="AAA+ ATPase" evidence="8">
    <location>
        <begin position="175"/>
        <end position="321"/>
    </location>
</feature>
<name>A0A2K3D4Y8_CHLRE</name>
<dbReference type="FunFam" id="3.40.50.300:FF:000025">
    <property type="entry name" value="ATP-dependent Clp protease subunit"/>
    <property type="match status" value="1"/>
</dbReference>
<dbReference type="InterPro" id="IPR001270">
    <property type="entry name" value="ClpA/B"/>
</dbReference>
<dbReference type="PRINTS" id="PR00300">
    <property type="entry name" value="CLPPROTEASEA"/>
</dbReference>
<dbReference type="PANTHER" id="PTHR11638">
    <property type="entry name" value="ATP-DEPENDENT CLP PROTEASE"/>
    <property type="match status" value="1"/>
</dbReference>
<dbReference type="SUPFAM" id="SSF52540">
    <property type="entry name" value="P-loop containing nucleoside triphosphate hydrolases"/>
    <property type="match status" value="2"/>
</dbReference>
<evidence type="ECO:0000259" key="9">
    <source>
        <dbReference type="SMART" id="SM01086"/>
    </source>
</evidence>
<dbReference type="InterPro" id="IPR003593">
    <property type="entry name" value="AAA+_ATPase"/>
</dbReference>
<dbReference type="InterPro" id="IPR027417">
    <property type="entry name" value="P-loop_NTPase"/>
</dbReference>
<organism evidence="10 11">
    <name type="scientific">Chlamydomonas reinhardtii</name>
    <name type="common">Chlamydomonas smithii</name>
    <dbReference type="NCBI Taxonomy" id="3055"/>
    <lineage>
        <taxon>Eukaryota</taxon>
        <taxon>Viridiplantae</taxon>
        <taxon>Chlorophyta</taxon>
        <taxon>core chlorophytes</taxon>
        <taxon>Chlorophyceae</taxon>
        <taxon>CS clade</taxon>
        <taxon>Chlamydomonadales</taxon>
        <taxon>Chlamydomonadaceae</taxon>
        <taxon>Chlamydomonas</taxon>
    </lineage>
</organism>
<dbReference type="Proteomes" id="UP000006906">
    <property type="component" value="Chromosome 12"/>
</dbReference>
<dbReference type="CDD" id="cd00009">
    <property type="entry name" value="AAA"/>
    <property type="match status" value="1"/>
</dbReference>
<feature type="domain" description="AAA+ ATPase" evidence="8">
    <location>
        <begin position="662"/>
        <end position="805"/>
    </location>
</feature>
<dbReference type="InParanoid" id="A0A2K3D4Y8"/>
<keyword evidence="7" id="KW-0732">Signal</keyword>
<evidence type="ECO:0000256" key="7">
    <source>
        <dbReference type="SAM" id="SignalP"/>
    </source>
</evidence>
<dbReference type="Pfam" id="PF07724">
    <property type="entry name" value="AAA_2"/>
    <property type="match status" value="1"/>
</dbReference>
<dbReference type="InterPro" id="IPR028299">
    <property type="entry name" value="ClpA/B_CS2"/>
</dbReference>
<feature type="coiled-coil region" evidence="5">
    <location>
        <begin position="391"/>
        <end position="444"/>
    </location>
</feature>
<proteinExistence type="predicted"/>
<feature type="chain" id="PRO_5014393538" evidence="7">
    <location>
        <begin position="22"/>
        <end position="1053"/>
    </location>
</feature>
<dbReference type="PANTHER" id="PTHR11638:SF18">
    <property type="entry name" value="HEAT SHOCK PROTEIN 104"/>
    <property type="match status" value="1"/>
</dbReference>
<dbReference type="STRING" id="3055.A0A2K3D4Y8"/>
<evidence type="ECO:0000259" key="8">
    <source>
        <dbReference type="SMART" id="SM00382"/>
    </source>
</evidence>
<keyword evidence="5" id="KW-0175">Coiled coil</keyword>
<evidence type="ECO:0000313" key="11">
    <source>
        <dbReference type="Proteomes" id="UP000006906"/>
    </source>
</evidence>
<dbReference type="InterPro" id="IPR041546">
    <property type="entry name" value="ClpA/ClpB_AAA_lid"/>
</dbReference>
<keyword evidence="4" id="KW-0143">Chaperone</keyword>
<feature type="region of interest" description="Disordered" evidence="6">
    <location>
        <begin position="814"/>
        <end position="853"/>
    </location>
</feature>
<evidence type="ECO:0000256" key="3">
    <source>
        <dbReference type="ARBA" id="ARBA00022840"/>
    </source>
</evidence>
<dbReference type="GO" id="GO:0005737">
    <property type="term" value="C:cytoplasm"/>
    <property type="evidence" value="ECO:0000318"/>
    <property type="project" value="GO_Central"/>
</dbReference>
<dbReference type="InterPro" id="IPR003959">
    <property type="entry name" value="ATPase_AAA_core"/>
</dbReference>
<sequence>MTGNPAFVAGAAALAVAGAVAAVVGGKRAKDGKADVSPDVEFLLARAAGGGGGGPVTLEQLVAAIETVPAARSVAAAAAAAGGGGGGAGPRGPPGRGGGGGGGAEDGALTKQQLEDTMKQLLAPPGGMSGGDPDQSPLERFTQDMTASARAGKLDPVIGRDDEIRRMMHILCRRTKNNPVLVGETGVGKTALVEGLAQRIVAGDVPYSLMGCRVVELDVGSLTAGAMMPGEFEDRLKAVLQEVAASRGRVLLFIDDIHNLVPAMGQQGATMMDGGSLLKPFLSRGELRCIGASSTDKFKKTIEKDPGLERRFQQVFVDQPSVPVTISILRGLRPRYEQHHGVSVGEDALVAAAQLSARYIAGRFLPDKAIDLMDEATAQVKMEMTLRPTALDSLERRLKQLQAEAGQLAKKAAGGQDKTAAACLEEIQEEVDTLQQQRDELAAVWKAERDASLKMEELQMRQNYIGAQIERLEEALENGDLEEEEDREYEDDEYGVGAGPGSGGGADGGGGRGGGSSAFPSGPGAMLAHLRSQAAEIETALAAARAEEEAAAAAAAGPGSGGAAGGNGGAGAGGGGGGGGRGLGSGPGGRLVRNTVGESDIAAVISRWTGIPVTKLVASERERLLGLQSELHRRIIGQGEAVDAVAEAVQRSRADVADLSGPIASFMFLGPTGVGKTELAKALAAYLFNTEEAMVRLDMSEYMEKHAVSRLIGAPPGYVGYEEGGMLTDAVRRRPYSVVLFDEIEKAHVDVFNVLLQILDDGRITDAQGRTVSFKNTVIIMTSNLGSAEIFSHVAGVEVEGGASEAEKKVLEKAKSAKESKDAKDAKDAKDVKNAKEEKVAEGAGKGAANGGDAAGAIGNGSAAGEVEEDKAAAAAGGGGKRGDRAALKEAVMEHVRAHFRPEFINRVDEFITFDPLQPDQIKQIVLLRAQKLVARLEERRMRLVLTDPAVEYLAGKGYDPAYGARPVKRALQRELQTHLAQALLRSEFVEGDIITVTLRPDGAGLALARSGSVPPTPKAAAKKAAAEAAAAKAEAAKAEAGANGHVANGGSH</sequence>
<dbReference type="KEGG" id="cre:CHLRE_12g533351v5"/>
<gene>
    <name evidence="10" type="ORF">CHLRE_12g533351v5</name>
</gene>
<feature type="compositionally biased region" description="Gly residues" evidence="6">
    <location>
        <begin position="844"/>
        <end position="853"/>
    </location>
</feature>
<feature type="domain" description="Clp ATPase C-terminal" evidence="9">
    <location>
        <begin position="917"/>
        <end position="1008"/>
    </location>
</feature>
<dbReference type="InterPro" id="IPR050130">
    <property type="entry name" value="ClpA_ClpB"/>
</dbReference>
<feature type="compositionally biased region" description="Gly residues" evidence="6">
    <location>
        <begin position="81"/>
        <end position="105"/>
    </location>
</feature>
<feature type="signal peptide" evidence="7">
    <location>
        <begin position="1"/>
        <end position="21"/>
    </location>
</feature>
<dbReference type="GeneID" id="5718536"/>
<protein>
    <submittedName>
        <fullName evidence="10">Uncharacterized protein</fullName>
    </submittedName>
</protein>
<evidence type="ECO:0000256" key="5">
    <source>
        <dbReference type="SAM" id="Coils"/>
    </source>
</evidence>
<evidence type="ECO:0000256" key="6">
    <source>
        <dbReference type="SAM" id="MobiDB-lite"/>
    </source>
</evidence>
<dbReference type="Gene3D" id="1.10.8.60">
    <property type="match status" value="1"/>
</dbReference>
<dbReference type="SMART" id="SM00382">
    <property type="entry name" value="AAA"/>
    <property type="match status" value="2"/>
</dbReference>
<evidence type="ECO:0000256" key="2">
    <source>
        <dbReference type="ARBA" id="ARBA00022741"/>
    </source>
</evidence>
<dbReference type="GO" id="GO:0016887">
    <property type="term" value="F:ATP hydrolysis activity"/>
    <property type="evidence" value="ECO:0000318"/>
    <property type="project" value="GO_Central"/>
</dbReference>
<accession>A0A2K3D4Y8</accession>
<feature type="compositionally biased region" description="Basic and acidic residues" evidence="6">
    <location>
        <begin position="814"/>
        <end position="841"/>
    </location>
</feature>